<sequence>MFRWYQAKLRSSPLLTQSATTAVLFATGDVLAQQGVERVGVEKHDYIRTARMGLYGGAVFGPVVTTWYKQLQKISLSTTNRTILARVACDQLIFTPIHMGVFLSTMSVLEGSSAREKLSKAYQPALVNNWLLWPWVQLVNFRWVPLEHRVLLVNFVSLGWNCYLSYLNSSK</sequence>
<comment type="subcellular location">
    <subcellularLocation>
        <location evidence="1">Membrane</location>
        <topology evidence="1">Multi-pass membrane protein</topology>
    </subcellularLocation>
</comment>
<evidence type="ECO:0000313" key="8">
    <source>
        <dbReference type="Proteomes" id="UP000799536"/>
    </source>
</evidence>
<gene>
    <name evidence="7" type="ORF">GQ43DRAFT_486845</name>
</gene>
<dbReference type="PANTHER" id="PTHR11266">
    <property type="entry name" value="PEROXISOMAL MEMBRANE PROTEIN 2, PXMP2 MPV17"/>
    <property type="match status" value="1"/>
</dbReference>
<dbReference type="GO" id="GO:0016020">
    <property type="term" value="C:membrane"/>
    <property type="evidence" value="ECO:0007669"/>
    <property type="project" value="UniProtKB-SubCell"/>
</dbReference>
<evidence type="ECO:0000256" key="4">
    <source>
        <dbReference type="ARBA" id="ARBA00022989"/>
    </source>
</evidence>
<dbReference type="EMBL" id="ML993968">
    <property type="protein sequence ID" value="KAF2201619.1"/>
    <property type="molecule type" value="Genomic_DNA"/>
</dbReference>
<evidence type="ECO:0000256" key="1">
    <source>
        <dbReference type="ARBA" id="ARBA00004141"/>
    </source>
</evidence>
<evidence type="ECO:0000256" key="6">
    <source>
        <dbReference type="RuleBase" id="RU363053"/>
    </source>
</evidence>
<keyword evidence="5" id="KW-0472">Membrane</keyword>
<reference evidence="7" key="1">
    <citation type="journal article" date="2020" name="Stud. Mycol.">
        <title>101 Dothideomycetes genomes: a test case for predicting lifestyles and emergence of pathogens.</title>
        <authorList>
            <person name="Haridas S."/>
            <person name="Albert R."/>
            <person name="Binder M."/>
            <person name="Bloem J."/>
            <person name="Labutti K."/>
            <person name="Salamov A."/>
            <person name="Andreopoulos B."/>
            <person name="Baker S."/>
            <person name="Barry K."/>
            <person name="Bills G."/>
            <person name="Bluhm B."/>
            <person name="Cannon C."/>
            <person name="Castanera R."/>
            <person name="Culley D."/>
            <person name="Daum C."/>
            <person name="Ezra D."/>
            <person name="Gonzalez J."/>
            <person name="Henrissat B."/>
            <person name="Kuo A."/>
            <person name="Liang C."/>
            <person name="Lipzen A."/>
            <person name="Lutzoni F."/>
            <person name="Magnuson J."/>
            <person name="Mondo S."/>
            <person name="Nolan M."/>
            <person name="Ohm R."/>
            <person name="Pangilinan J."/>
            <person name="Park H.-J."/>
            <person name="Ramirez L."/>
            <person name="Alfaro M."/>
            <person name="Sun H."/>
            <person name="Tritt A."/>
            <person name="Yoshinaga Y."/>
            <person name="Zwiers L.-H."/>
            <person name="Turgeon B."/>
            <person name="Goodwin S."/>
            <person name="Spatafora J."/>
            <person name="Crous P."/>
            <person name="Grigoriev I."/>
        </authorList>
    </citation>
    <scope>NUCLEOTIDE SEQUENCE</scope>
    <source>
        <strain evidence="7">ATCC 74209</strain>
    </source>
</reference>
<evidence type="ECO:0000313" key="7">
    <source>
        <dbReference type="EMBL" id="KAF2201619.1"/>
    </source>
</evidence>
<keyword evidence="4" id="KW-1133">Transmembrane helix</keyword>
<comment type="similarity">
    <text evidence="2 6">Belongs to the peroxisomal membrane protein PXMP2/4 family.</text>
</comment>
<dbReference type="GO" id="GO:0005739">
    <property type="term" value="C:mitochondrion"/>
    <property type="evidence" value="ECO:0007669"/>
    <property type="project" value="TreeGrafter"/>
</dbReference>
<dbReference type="InterPro" id="IPR007248">
    <property type="entry name" value="Mpv17_PMP22"/>
</dbReference>
<dbReference type="OrthoDB" id="430207at2759"/>
<keyword evidence="8" id="KW-1185">Reference proteome</keyword>
<comment type="caution">
    <text evidence="7">The sequence shown here is derived from an EMBL/GenBank/DDBJ whole genome shotgun (WGS) entry which is preliminary data.</text>
</comment>
<organism evidence="7 8">
    <name type="scientific">Delitschia confertaspora ATCC 74209</name>
    <dbReference type="NCBI Taxonomy" id="1513339"/>
    <lineage>
        <taxon>Eukaryota</taxon>
        <taxon>Fungi</taxon>
        <taxon>Dikarya</taxon>
        <taxon>Ascomycota</taxon>
        <taxon>Pezizomycotina</taxon>
        <taxon>Dothideomycetes</taxon>
        <taxon>Pleosporomycetidae</taxon>
        <taxon>Pleosporales</taxon>
        <taxon>Delitschiaceae</taxon>
        <taxon>Delitschia</taxon>
    </lineage>
</organism>
<dbReference type="Pfam" id="PF04117">
    <property type="entry name" value="Mpv17_PMP22"/>
    <property type="match status" value="1"/>
</dbReference>
<evidence type="ECO:0000256" key="2">
    <source>
        <dbReference type="ARBA" id="ARBA00006824"/>
    </source>
</evidence>
<accession>A0A9P4JQX8</accession>
<evidence type="ECO:0000256" key="5">
    <source>
        <dbReference type="ARBA" id="ARBA00023136"/>
    </source>
</evidence>
<dbReference type="Proteomes" id="UP000799536">
    <property type="component" value="Unassembled WGS sequence"/>
</dbReference>
<dbReference type="AlphaFoldDB" id="A0A9P4JQX8"/>
<evidence type="ECO:0008006" key="9">
    <source>
        <dbReference type="Google" id="ProtNLM"/>
    </source>
</evidence>
<dbReference type="PANTHER" id="PTHR11266:SF17">
    <property type="entry name" value="PROTEIN MPV17"/>
    <property type="match status" value="1"/>
</dbReference>
<name>A0A9P4JQX8_9PLEO</name>
<keyword evidence="3" id="KW-0812">Transmembrane</keyword>
<protein>
    <recommendedName>
        <fullName evidence="9">Mpv17 / PMP22 family protein</fullName>
    </recommendedName>
</protein>
<evidence type="ECO:0000256" key="3">
    <source>
        <dbReference type="ARBA" id="ARBA00022692"/>
    </source>
</evidence>
<proteinExistence type="inferred from homology"/>